<dbReference type="AlphaFoldDB" id="A0A9X1BA55"/>
<dbReference type="Pfam" id="PF02482">
    <property type="entry name" value="Ribosomal_S30AE"/>
    <property type="match status" value="1"/>
</dbReference>
<organism evidence="2 3">
    <name type="scientific">Thiocapsa imhoffii</name>
    <dbReference type="NCBI Taxonomy" id="382777"/>
    <lineage>
        <taxon>Bacteria</taxon>
        <taxon>Pseudomonadati</taxon>
        <taxon>Pseudomonadota</taxon>
        <taxon>Gammaproteobacteria</taxon>
        <taxon>Chromatiales</taxon>
        <taxon>Chromatiaceae</taxon>
        <taxon>Thiocapsa</taxon>
    </lineage>
</organism>
<dbReference type="EMBL" id="NRSD01000028">
    <property type="protein sequence ID" value="MBK1646607.1"/>
    <property type="molecule type" value="Genomic_DNA"/>
</dbReference>
<dbReference type="InterPro" id="IPR003489">
    <property type="entry name" value="RHF/RaiA"/>
</dbReference>
<reference evidence="2 3" key="1">
    <citation type="journal article" date="2020" name="Microorganisms">
        <title>Osmotic Adaptation and Compatible Solute Biosynthesis of Phototrophic Bacteria as Revealed from Genome Analyses.</title>
        <authorList>
            <person name="Imhoff J.F."/>
            <person name="Rahn T."/>
            <person name="Kunzel S."/>
            <person name="Keller A."/>
            <person name="Neulinger S.C."/>
        </authorList>
    </citation>
    <scope>NUCLEOTIDE SEQUENCE [LARGE SCALE GENOMIC DNA]</scope>
    <source>
        <strain evidence="2 3">DSM 21303</strain>
    </source>
</reference>
<accession>A0A9X1BA55</accession>
<dbReference type="InterPro" id="IPR036567">
    <property type="entry name" value="RHF-like"/>
</dbReference>
<evidence type="ECO:0000313" key="3">
    <source>
        <dbReference type="Proteomes" id="UP001138802"/>
    </source>
</evidence>
<evidence type="ECO:0000313" key="2">
    <source>
        <dbReference type="EMBL" id="MBK1646607.1"/>
    </source>
</evidence>
<dbReference type="Gene3D" id="3.30.160.100">
    <property type="entry name" value="Ribosome hibernation promotion factor-like"/>
    <property type="match status" value="1"/>
</dbReference>
<feature type="region of interest" description="Disordered" evidence="1">
    <location>
        <begin position="101"/>
        <end position="124"/>
    </location>
</feature>
<proteinExistence type="predicted"/>
<dbReference type="Proteomes" id="UP001138802">
    <property type="component" value="Unassembled WGS sequence"/>
</dbReference>
<sequence>MRIQINTDRNIEIDETMEAPLRDTVEDALSRFSDHITRVEIHLSDESADRSGPHDMRCMMEARLEGRQPIAITHQAATMEQAVNGAAEKLTSAIESILGRQRAQRQRLQQADALPDEATSPDEP</sequence>
<keyword evidence="3" id="KW-1185">Reference proteome</keyword>
<feature type="compositionally biased region" description="Low complexity" evidence="1">
    <location>
        <begin position="101"/>
        <end position="113"/>
    </location>
</feature>
<dbReference type="SUPFAM" id="SSF69754">
    <property type="entry name" value="Ribosome binding protein Y (YfiA homologue)"/>
    <property type="match status" value="1"/>
</dbReference>
<protein>
    <submittedName>
        <fullName evidence="2">Ribosomal subunit interface protein</fullName>
    </submittedName>
</protein>
<gene>
    <name evidence="2" type="ORF">CKO25_18575</name>
</gene>
<comment type="caution">
    <text evidence="2">The sequence shown here is derived from an EMBL/GenBank/DDBJ whole genome shotgun (WGS) entry which is preliminary data.</text>
</comment>
<name>A0A9X1BA55_9GAMM</name>
<evidence type="ECO:0000256" key="1">
    <source>
        <dbReference type="SAM" id="MobiDB-lite"/>
    </source>
</evidence>